<dbReference type="GO" id="GO:0043683">
    <property type="term" value="P:type IV pilus assembly"/>
    <property type="evidence" value="ECO:0007669"/>
    <property type="project" value="InterPro"/>
</dbReference>
<organism evidence="2 3">
    <name type="scientific">Herbaspirillum seropedicae (strain SmR1)</name>
    <dbReference type="NCBI Taxonomy" id="757424"/>
    <lineage>
        <taxon>Bacteria</taxon>
        <taxon>Pseudomonadati</taxon>
        <taxon>Pseudomonadota</taxon>
        <taxon>Betaproteobacteria</taxon>
        <taxon>Burkholderiales</taxon>
        <taxon>Oxalobacteraceae</taxon>
        <taxon>Herbaspirillum</taxon>
    </lineage>
</organism>
<evidence type="ECO:0000313" key="3">
    <source>
        <dbReference type="Proteomes" id="UP000000329"/>
    </source>
</evidence>
<dbReference type="InterPro" id="IPR031982">
    <property type="entry name" value="PilE-like"/>
</dbReference>
<dbReference type="SUPFAM" id="SSF54523">
    <property type="entry name" value="Pili subunits"/>
    <property type="match status" value="1"/>
</dbReference>
<name>D8IQL8_HERSS</name>
<keyword evidence="1 2" id="KW-0812">Transmembrane</keyword>
<proteinExistence type="predicted"/>
<gene>
    <name evidence="2" type="ordered locus">Hsero_3652</name>
</gene>
<protein>
    <submittedName>
        <fullName evidence="2">Type-4 fimbrial pilin-related transmembrane protein</fullName>
    </submittedName>
</protein>
<dbReference type="eggNOG" id="COG4968">
    <property type="taxonomic scope" value="Bacteria"/>
</dbReference>
<dbReference type="Pfam" id="PF07963">
    <property type="entry name" value="N_methyl"/>
    <property type="match status" value="1"/>
</dbReference>
<dbReference type="Gene3D" id="3.30.700.10">
    <property type="entry name" value="Glycoprotein, Type 4 Pilin"/>
    <property type="match status" value="1"/>
</dbReference>
<dbReference type="STRING" id="757424.Hsero_3652"/>
<dbReference type="KEGG" id="hse:Hsero_3652"/>
<keyword evidence="1" id="KW-1133">Transmembrane helix</keyword>
<dbReference type="Proteomes" id="UP000000329">
    <property type="component" value="Chromosome"/>
</dbReference>
<reference evidence="2 3" key="1">
    <citation type="submission" date="2010-04" db="EMBL/GenBank/DDBJ databases">
        <title>The genome of Herbaspirillum seropedicae SmR1, an endophytic, nitrogen-fixing, plant-growth promoting beta-Proteobacteria.</title>
        <authorList>
            <person name="Pedrosa F.O."/>
            <person name="Monteiro R.A."/>
            <person name="Wassem R."/>
            <person name="Cruz L.M."/>
            <person name="Ayub R.A."/>
            <person name="Colauto N.B."/>
            <person name="Fernandez M.A."/>
            <person name="Fungaro M.H.P."/>
            <person name="Grisard E.C."/>
            <person name="Hungria M."/>
            <person name="Madeira H.M.F."/>
            <person name="Nodari R.O."/>
            <person name="Osaku C.A."/>
            <person name="Petzl-Erler M.L."/>
            <person name="Terenzi H."/>
            <person name="Vieira L.G.E."/>
            <person name="Almeida M.I.M."/>
            <person name="Alves L.R."/>
            <person name="Arantes O.M.N."/>
            <person name="Balsanelli E."/>
            <person name="Barcellos F.G."/>
            <person name="Baura V.A."/>
            <person name="Binde D.R."/>
            <person name="Campo R.J."/>
            <person name="Chubatsu L.S."/>
            <person name="Chueire L.M.O."/>
            <person name="Ciferri R.R."/>
            <person name="Correa L.C."/>
            <person name="da Conceicao Silva J.L."/>
            <person name="Dabul A.N.G."/>
            <person name="Dambros B.P."/>
            <person name="Faoro H."/>
            <person name="Favetti A."/>
            <person name="Friedermann G."/>
            <person name="Furlaneto M.C."/>
            <person name="Gasques L.S."/>
            <person name="Gimenes C.C.T."/>
            <person name="Gioppo N.M.R."/>
            <person name="Glienke-Blanco C."/>
            <person name="Godoy L.P."/>
            <person name="Guerra M.P."/>
            <person name="Karp S."/>
            <person name="Kava-Cordeiro V."/>
            <person name="Margarido V.P."/>
            <person name="Mathioni S.M."/>
            <person name="Menck-Soares M.A."/>
            <person name="Murace N.K."/>
            <person name="Nicolas M.F."/>
            <person name="Oliveira C.E.C."/>
            <person name="Pagnan N.A.B."/>
            <person name="Pamphile J.A."/>
            <person name="Patussi E.V."/>
            <person name="Pereira L.F.P."/>
            <person name="Pereira-Ferrari L."/>
            <person name="Pinto F.G.S."/>
            <person name="Precoma C."/>
            <person name="Prioli A.J."/>
            <person name="Prioli S.M.A.P."/>
            <person name="Raittz R.T."/>
            <person name="Ramos H.J.O."/>
            <person name="Ribeiro E.M.S.F."/>
            <person name="Rigo L.U."/>
            <person name="Rocha C.L.M.S.C."/>
            <person name="Rocha S.N."/>
            <person name="Santos K."/>
            <person name="Satori D."/>
            <person name="Silva A.G."/>
            <person name="Simao R.C.G."/>
            <person name="Soares M.A.M."/>
            <person name="Souza E.M."/>
            <person name="Steffens M.B.R."/>
            <person name="Steindel M."/>
            <person name="Tadra-Sfeir M.Z."/>
            <person name="Takahashi E.K."/>
            <person name="Torres R.A."/>
            <person name="Valle J.S."/>
            <person name="Vernal J.I."/>
            <person name="Vilas-Boas L.A."/>
            <person name="Watanabe M.A.E."/>
            <person name="Weiss V.A."/>
            <person name="Yates M.A."/>
            <person name="Souza E.M."/>
        </authorList>
    </citation>
    <scope>NUCLEOTIDE SEQUENCE [LARGE SCALE GENOMIC DNA]</scope>
    <source>
        <strain evidence="2 3">SmR1</strain>
    </source>
</reference>
<accession>D8IQL8</accession>
<dbReference type="GeneID" id="29393673"/>
<dbReference type="OrthoDB" id="8592370at2"/>
<dbReference type="HOGENOM" id="CLU_091705_6_1_4"/>
<dbReference type="Pfam" id="PF16732">
    <property type="entry name" value="ComP_DUS"/>
    <property type="match status" value="1"/>
</dbReference>
<dbReference type="EMBL" id="CP002039">
    <property type="protein sequence ID" value="ADJ65130.1"/>
    <property type="molecule type" value="Genomic_DNA"/>
</dbReference>
<keyword evidence="1" id="KW-0472">Membrane</keyword>
<dbReference type="InterPro" id="IPR045584">
    <property type="entry name" value="Pilin-like"/>
</dbReference>
<sequence length="160" mass="17240">MTPFPPPFLLIRRLHRQPGFTLTELMAALLVVMVLAGLSWSSYQHAVLKARRAEGRAALLQVLLQQERQFAYQQRYQAFEPAQGVPGESDDFKWYSGGTPQTSAYALSARACDGASLDSCVLVTATPGGPGVHAGFSDSACGRLHADSRGGRSADGPDCW</sequence>
<dbReference type="AlphaFoldDB" id="D8IQL8"/>
<evidence type="ECO:0000256" key="1">
    <source>
        <dbReference type="SAM" id="Phobius"/>
    </source>
</evidence>
<dbReference type="InterPro" id="IPR012902">
    <property type="entry name" value="N_methyl_site"/>
</dbReference>
<evidence type="ECO:0000313" key="2">
    <source>
        <dbReference type="EMBL" id="ADJ65130.1"/>
    </source>
</evidence>
<dbReference type="RefSeq" id="WP_013235593.1">
    <property type="nucleotide sequence ID" value="NC_014323.1"/>
</dbReference>
<keyword evidence="3" id="KW-1185">Reference proteome</keyword>
<feature type="transmembrane region" description="Helical" evidence="1">
    <location>
        <begin position="20"/>
        <end position="43"/>
    </location>
</feature>